<dbReference type="SUPFAM" id="SSF54909">
    <property type="entry name" value="Dimeric alpha+beta barrel"/>
    <property type="match status" value="1"/>
</dbReference>
<dbReference type="AlphaFoldDB" id="A0A919PJU5"/>
<comment type="similarity">
    <text evidence="1">Belongs to the YciI family.</text>
</comment>
<dbReference type="EMBL" id="BONQ01000049">
    <property type="protein sequence ID" value="GIG45049.1"/>
    <property type="molecule type" value="Genomic_DNA"/>
</dbReference>
<feature type="domain" description="YCII-related" evidence="2">
    <location>
        <begin position="18"/>
        <end position="97"/>
    </location>
</feature>
<dbReference type="RefSeq" id="WP_203846857.1">
    <property type="nucleotide sequence ID" value="NZ_BAAAVW010000009.1"/>
</dbReference>
<keyword evidence="4" id="KW-1185">Reference proteome</keyword>
<dbReference type="Gene3D" id="3.30.70.1060">
    <property type="entry name" value="Dimeric alpha+beta barrel"/>
    <property type="match status" value="1"/>
</dbReference>
<evidence type="ECO:0000259" key="2">
    <source>
        <dbReference type="Pfam" id="PF03795"/>
    </source>
</evidence>
<evidence type="ECO:0000313" key="4">
    <source>
        <dbReference type="Proteomes" id="UP000660611"/>
    </source>
</evidence>
<dbReference type="InterPro" id="IPR011008">
    <property type="entry name" value="Dimeric_a/b-barrel"/>
</dbReference>
<dbReference type="InterPro" id="IPR005545">
    <property type="entry name" value="YCII"/>
</dbReference>
<evidence type="ECO:0000313" key="3">
    <source>
        <dbReference type="EMBL" id="GIG45049.1"/>
    </source>
</evidence>
<protein>
    <recommendedName>
        <fullName evidence="2">YCII-related domain-containing protein</fullName>
    </recommendedName>
</protein>
<dbReference type="Pfam" id="PF03795">
    <property type="entry name" value="YCII"/>
    <property type="match status" value="1"/>
</dbReference>
<name>A0A919PJU5_9ACTN</name>
<dbReference type="PANTHER" id="PTHR35174">
    <property type="entry name" value="BLL7171 PROTEIN-RELATED"/>
    <property type="match status" value="1"/>
</dbReference>
<evidence type="ECO:0000256" key="1">
    <source>
        <dbReference type="ARBA" id="ARBA00007689"/>
    </source>
</evidence>
<sequence>MQYLVSVIFDSDGRATPEEAAAIDVFNDRVQADGHWVFAGGLASPATATVIDNRDGASVFTDGPFVETKEYVAGFWVFEAPDLDVALRLAADGSKACNRKVEVRPFLAPPE</sequence>
<organism evidence="3 4">
    <name type="scientific">Dactylosporangium siamense</name>
    <dbReference type="NCBI Taxonomy" id="685454"/>
    <lineage>
        <taxon>Bacteria</taxon>
        <taxon>Bacillati</taxon>
        <taxon>Actinomycetota</taxon>
        <taxon>Actinomycetes</taxon>
        <taxon>Micromonosporales</taxon>
        <taxon>Micromonosporaceae</taxon>
        <taxon>Dactylosporangium</taxon>
    </lineage>
</organism>
<gene>
    <name evidence="3" type="ORF">Dsi01nite_030900</name>
</gene>
<proteinExistence type="inferred from homology"/>
<reference evidence="3" key="1">
    <citation type="submission" date="2021-01" db="EMBL/GenBank/DDBJ databases">
        <title>Whole genome shotgun sequence of Dactylosporangium siamense NBRC 106093.</title>
        <authorList>
            <person name="Komaki H."/>
            <person name="Tamura T."/>
        </authorList>
    </citation>
    <scope>NUCLEOTIDE SEQUENCE</scope>
    <source>
        <strain evidence="3">NBRC 106093</strain>
    </source>
</reference>
<dbReference type="PANTHER" id="PTHR35174:SF3">
    <property type="entry name" value="BLL7171 PROTEIN"/>
    <property type="match status" value="1"/>
</dbReference>
<accession>A0A919PJU5</accession>
<comment type="caution">
    <text evidence="3">The sequence shown here is derived from an EMBL/GenBank/DDBJ whole genome shotgun (WGS) entry which is preliminary data.</text>
</comment>
<dbReference type="Proteomes" id="UP000660611">
    <property type="component" value="Unassembled WGS sequence"/>
</dbReference>